<name>A0A1F7TLR1_9BACT</name>
<evidence type="ECO:0000313" key="1">
    <source>
        <dbReference type="EMBL" id="OGL66920.1"/>
    </source>
</evidence>
<protein>
    <recommendedName>
        <fullName evidence="3">Polymerase nucleotidyl transferase domain-containing protein</fullName>
    </recommendedName>
</protein>
<reference evidence="1 2" key="1">
    <citation type="journal article" date="2016" name="Nat. Commun.">
        <title>Thousands of microbial genomes shed light on interconnected biogeochemical processes in an aquifer system.</title>
        <authorList>
            <person name="Anantharaman K."/>
            <person name="Brown C.T."/>
            <person name="Hug L.A."/>
            <person name="Sharon I."/>
            <person name="Castelle C.J."/>
            <person name="Probst A.J."/>
            <person name="Thomas B.C."/>
            <person name="Singh A."/>
            <person name="Wilkins M.J."/>
            <person name="Karaoz U."/>
            <person name="Brodie E.L."/>
            <person name="Williams K.H."/>
            <person name="Hubbard S.S."/>
            <person name="Banfield J.F."/>
        </authorList>
    </citation>
    <scope>NUCLEOTIDE SEQUENCE [LARGE SCALE GENOMIC DNA]</scope>
</reference>
<dbReference type="EMBL" id="MGDT01000004">
    <property type="protein sequence ID" value="OGL66920.1"/>
    <property type="molecule type" value="Genomic_DNA"/>
</dbReference>
<dbReference type="STRING" id="1802385.A2856_00230"/>
<evidence type="ECO:0000313" key="2">
    <source>
        <dbReference type="Proteomes" id="UP000177885"/>
    </source>
</evidence>
<evidence type="ECO:0008006" key="3">
    <source>
        <dbReference type="Google" id="ProtNLM"/>
    </source>
</evidence>
<comment type="caution">
    <text evidence="1">The sequence shown here is derived from an EMBL/GenBank/DDBJ whole genome shotgun (WGS) entry which is preliminary data.</text>
</comment>
<organism evidence="1 2">
    <name type="scientific">Candidatus Uhrbacteria bacterium RIFCSPHIGHO2_01_FULL_63_20</name>
    <dbReference type="NCBI Taxonomy" id="1802385"/>
    <lineage>
        <taxon>Bacteria</taxon>
        <taxon>Candidatus Uhriibacteriota</taxon>
    </lineage>
</organism>
<dbReference type="Proteomes" id="UP000177885">
    <property type="component" value="Unassembled WGS sequence"/>
</dbReference>
<dbReference type="AlphaFoldDB" id="A0A1F7TLR1"/>
<accession>A0A1F7TLR1</accession>
<sequence length="261" mass="29879">MDELQKSIRRTLAWFSLFEFAPTSFEVWKWLMDPDRAYTLEEVDLFLRDIYPAADGVYALPGSDAPALARVRRERRAHAMRKRRALARAARYLRLVPGVRSVAGANTLAFMHTREESDIDLFVRTAPGALWSARLLCVAPFALMRRRPEDGARDPLCFSFFATTGTDVSAATLPDGDPYLAVWERSLMPVADGNVQAIGTWFERFAKAFQLRRLPAPLAALMNRDTRVVVDDTMLKFHENDRRAEYRDRWMALCRSLQCES</sequence>
<proteinExistence type="predicted"/>
<gene>
    <name evidence="1" type="ORF">A2856_00230</name>
</gene>